<evidence type="ECO:0008006" key="3">
    <source>
        <dbReference type="Google" id="ProtNLM"/>
    </source>
</evidence>
<dbReference type="EMBL" id="PDNB01000011">
    <property type="protein sequence ID" value="PGH17306.1"/>
    <property type="molecule type" value="Genomic_DNA"/>
</dbReference>
<dbReference type="Proteomes" id="UP000223968">
    <property type="component" value="Unassembled WGS sequence"/>
</dbReference>
<gene>
    <name evidence="1" type="ORF">AJ79_01190</name>
</gene>
<protein>
    <recommendedName>
        <fullName evidence="3">Cobalamin-independent methionine synthase MetE C-terminal/archaeal domain-containing protein</fullName>
    </recommendedName>
</protein>
<dbReference type="SUPFAM" id="SSF51726">
    <property type="entry name" value="UROD/MetE-like"/>
    <property type="match status" value="1"/>
</dbReference>
<dbReference type="OrthoDB" id="5422863at2759"/>
<organism evidence="1 2">
    <name type="scientific">Helicocarpus griseus UAMH5409</name>
    <dbReference type="NCBI Taxonomy" id="1447875"/>
    <lineage>
        <taxon>Eukaryota</taxon>
        <taxon>Fungi</taxon>
        <taxon>Dikarya</taxon>
        <taxon>Ascomycota</taxon>
        <taxon>Pezizomycotina</taxon>
        <taxon>Eurotiomycetes</taxon>
        <taxon>Eurotiomycetidae</taxon>
        <taxon>Onygenales</taxon>
        <taxon>Ajellomycetaceae</taxon>
        <taxon>Helicocarpus</taxon>
    </lineage>
</organism>
<evidence type="ECO:0000313" key="2">
    <source>
        <dbReference type="Proteomes" id="UP000223968"/>
    </source>
</evidence>
<dbReference type="AlphaFoldDB" id="A0A2B7Y718"/>
<keyword evidence="2" id="KW-1185">Reference proteome</keyword>
<reference evidence="1 2" key="1">
    <citation type="submission" date="2017-10" db="EMBL/GenBank/DDBJ databases">
        <title>Comparative genomics in systemic dimorphic fungi from Ajellomycetaceae.</title>
        <authorList>
            <person name="Munoz J.F."/>
            <person name="Mcewen J.G."/>
            <person name="Clay O.K."/>
            <person name="Cuomo C.A."/>
        </authorList>
    </citation>
    <scope>NUCLEOTIDE SEQUENCE [LARGE SCALE GENOMIC DNA]</scope>
    <source>
        <strain evidence="1 2">UAMH5409</strain>
    </source>
</reference>
<dbReference type="Gene3D" id="3.20.20.210">
    <property type="match status" value="1"/>
</dbReference>
<evidence type="ECO:0000313" key="1">
    <source>
        <dbReference type="EMBL" id="PGH17306.1"/>
    </source>
</evidence>
<dbReference type="InterPro" id="IPR038071">
    <property type="entry name" value="UROD/MetE-like_sf"/>
</dbReference>
<sequence>MGSIGKSPTGVLLVGSIPLSTPEEVFTTIPPTLAPGKLHSLPDGEPGERDTYIWWQRERFPAESRRFNPVCAGTELPADHPGFTNDSIPPTGYGDAAVSSWNTFGQMQKEGKIPEGLRFQVSLPMPQDCIQFYLRDELQDVLGPVYEQRMKESVTQITETVPAEKLAIQWDIAVLPTAMEYEKGRAGRLPAELFQIPFKPLKEGFVNRLVPFCNMVPAGASLGLHICYGDFEHTHHIQPEDTGVLVDIANSFVKAVGRPINWIHMPVPKDRDDDAYFAPLKNLDIGDTKLYLGLLHAHDEEGTKRRIAQAQKVVSGFGVATECGMGRYTVDEMHNLLQISDSVTA</sequence>
<comment type="caution">
    <text evidence="1">The sequence shown here is derived from an EMBL/GenBank/DDBJ whole genome shotgun (WGS) entry which is preliminary data.</text>
</comment>
<name>A0A2B7Y718_9EURO</name>
<proteinExistence type="predicted"/>
<accession>A0A2B7Y718</accession>